<evidence type="ECO:0000313" key="14">
    <source>
        <dbReference type="EMBL" id="SQF39213.1"/>
    </source>
</evidence>
<keyword evidence="15" id="KW-1185">Reference proteome</keyword>
<keyword evidence="8" id="KW-0067">ATP-binding</keyword>
<dbReference type="InterPro" id="IPR016064">
    <property type="entry name" value="NAD/diacylglycerol_kinase_sf"/>
</dbReference>
<evidence type="ECO:0000256" key="9">
    <source>
        <dbReference type="ARBA" id="ARBA00022842"/>
    </source>
</evidence>
<keyword evidence="5" id="KW-0479">Metal-binding</keyword>
<keyword evidence="11" id="KW-0594">Phospholipid biosynthesis</keyword>
<evidence type="ECO:0000313" key="15">
    <source>
        <dbReference type="Proteomes" id="UP000249495"/>
    </source>
</evidence>
<dbReference type="Pfam" id="PF00781">
    <property type="entry name" value="DAGK_cat"/>
    <property type="match status" value="1"/>
</dbReference>
<dbReference type="EMBL" id="LS483343">
    <property type="protein sequence ID" value="SQF39213.1"/>
    <property type="molecule type" value="Genomic_DNA"/>
</dbReference>
<evidence type="ECO:0000256" key="2">
    <source>
        <dbReference type="ARBA" id="ARBA00005983"/>
    </source>
</evidence>
<dbReference type="Pfam" id="PF19279">
    <property type="entry name" value="YegS_C"/>
    <property type="match status" value="1"/>
</dbReference>
<dbReference type="GO" id="GO:0008654">
    <property type="term" value="P:phospholipid biosynthetic process"/>
    <property type="evidence" value="ECO:0007669"/>
    <property type="project" value="UniProtKB-KW"/>
</dbReference>
<evidence type="ECO:0000256" key="1">
    <source>
        <dbReference type="ARBA" id="ARBA00001946"/>
    </source>
</evidence>
<dbReference type="GO" id="GO:0005524">
    <property type="term" value="F:ATP binding"/>
    <property type="evidence" value="ECO:0007669"/>
    <property type="project" value="UniProtKB-KW"/>
</dbReference>
<evidence type="ECO:0000256" key="8">
    <source>
        <dbReference type="ARBA" id="ARBA00022840"/>
    </source>
</evidence>
<dbReference type="GO" id="GO:0005886">
    <property type="term" value="C:plasma membrane"/>
    <property type="evidence" value="ECO:0007669"/>
    <property type="project" value="TreeGrafter"/>
</dbReference>
<protein>
    <submittedName>
        <fullName evidence="14">Transcription regulator [contains diacylglycerol kinase catalytic domain]</fullName>
        <ecNumber evidence="14">2.7.1.107</ecNumber>
    </submittedName>
</protein>
<dbReference type="InterPro" id="IPR001206">
    <property type="entry name" value="Diacylglycerol_kinase_cat_dom"/>
</dbReference>
<keyword evidence="6" id="KW-0547">Nucleotide-binding</keyword>
<accession>A0A2X3W638</accession>
<evidence type="ECO:0000259" key="13">
    <source>
        <dbReference type="PROSITE" id="PS50146"/>
    </source>
</evidence>
<dbReference type="GO" id="GO:0004143">
    <property type="term" value="F:ATP-dependent diacylglycerol kinase activity"/>
    <property type="evidence" value="ECO:0007669"/>
    <property type="project" value="UniProtKB-EC"/>
</dbReference>
<evidence type="ECO:0000256" key="5">
    <source>
        <dbReference type="ARBA" id="ARBA00022723"/>
    </source>
</evidence>
<dbReference type="RefSeq" id="WP_018030811.1">
    <property type="nucleotide sequence ID" value="NZ_LS483343.1"/>
</dbReference>
<dbReference type="GO" id="GO:0046872">
    <property type="term" value="F:metal ion binding"/>
    <property type="evidence" value="ECO:0007669"/>
    <property type="project" value="UniProtKB-KW"/>
</dbReference>
<dbReference type="Gene3D" id="3.40.50.10330">
    <property type="entry name" value="Probable inorganic polyphosphate/atp-NAD kinase, domain 1"/>
    <property type="match status" value="1"/>
</dbReference>
<feature type="domain" description="DAGKc" evidence="13">
    <location>
        <begin position="1"/>
        <end position="134"/>
    </location>
</feature>
<keyword evidence="10" id="KW-0443">Lipid metabolism</keyword>
<dbReference type="SUPFAM" id="SSF111331">
    <property type="entry name" value="NAD kinase/diacylglycerol kinase-like"/>
    <property type="match status" value="1"/>
</dbReference>
<evidence type="ECO:0000256" key="7">
    <source>
        <dbReference type="ARBA" id="ARBA00022777"/>
    </source>
</evidence>
<sequence>MKTILVIYNSKSGNDNKEHLVSKLKHFFLNHGFSEENIHFIEPESANQVFNIAKEASLKKTDLIVSMGGDGTINKVAGGIYAGGSHSVLGILPSGSVNNFAKALAIPQDTDAAMANLISGRPKAIDICQVNQDTMISSLTLGFLADIAAGVTSKDKRRLGKLAFFKDVWRVLKRNRAYKLSLFYQGEVHQIRTKILLVTLTHSVAGMTGFNPKAKVDDGLLCCYYIDKLKLWQILLNLRQIRRGQFDKLSDISYFETDQLTIKNRSRRHNPVTRLDGDSSSQLPVTLSVIPQAINVMVPYQD</sequence>
<dbReference type="PANTHER" id="PTHR12358">
    <property type="entry name" value="SPHINGOSINE KINASE"/>
    <property type="match status" value="1"/>
</dbReference>
<dbReference type="KEGG" id="sfer:NCTC12278_00228"/>
<dbReference type="STRING" id="1123303.GCA_000372425_01492"/>
<dbReference type="SMART" id="SM00046">
    <property type="entry name" value="DAGKc"/>
    <property type="match status" value="1"/>
</dbReference>
<dbReference type="Proteomes" id="UP000249495">
    <property type="component" value="Chromosome 1"/>
</dbReference>
<reference evidence="14 15" key="1">
    <citation type="submission" date="2018-06" db="EMBL/GenBank/DDBJ databases">
        <authorList>
            <consortium name="Pathogen Informatics"/>
            <person name="Doyle S."/>
        </authorList>
    </citation>
    <scope>NUCLEOTIDE SEQUENCE [LARGE SCALE GENOMIC DNA]</scope>
    <source>
        <strain evidence="14 15">NCTC12278</strain>
    </source>
</reference>
<dbReference type="NCBIfam" id="TIGR00147">
    <property type="entry name" value="YegS/Rv2252/BmrU family lipid kinase"/>
    <property type="match status" value="1"/>
</dbReference>
<keyword evidence="12" id="KW-1208">Phospholipid metabolism</keyword>
<gene>
    <name evidence="14" type="primary">dagK_1</name>
    <name evidence="14" type="ORF">NCTC12278_00228</name>
</gene>
<evidence type="ECO:0000256" key="10">
    <source>
        <dbReference type="ARBA" id="ARBA00023098"/>
    </source>
</evidence>
<dbReference type="InterPro" id="IPR005218">
    <property type="entry name" value="Diacylglycerol/lipid_kinase"/>
</dbReference>
<keyword evidence="9" id="KW-0460">Magnesium</keyword>
<dbReference type="EC" id="2.7.1.107" evidence="14"/>
<dbReference type="AlphaFoldDB" id="A0A2X3W638"/>
<keyword evidence="4 14" id="KW-0808">Transferase</keyword>
<dbReference type="PANTHER" id="PTHR12358:SF106">
    <property type="entry name" value="LIPID KINASE YEGS"/>
    <property type="match status" value="1"/>
</dbReference>
<evidence type="ECO:0000256" key="3">
    <source>
        <dbReference type="ARBA" id="ARBA00022516"/>
    </source>
</evidence>
<keyword evidence="7 14" id="KW-0418">Kinase</keyword>
<evidence type="ECO:0000256" key="12">
    <source>
        <dbReference type="ARBA" id="ARBA00023264"/>
    </source>
</evidence>
<evidence type="ECO:0000256" key="4">
    <source>
        <dbReference type="ARBA" id="ARBA00022679"/>
    </source>
</evidence>
<comment type="similarity">
    <text evidence="2">Belongs to the diacylglycerol/lipid kinase family.</text>
</comment>
<dbReference type="PROSITE" id="PS50146">
    <property type="entry name" value="DAGK"/>
    <property type="match status" value="1"/>
</dbReference>
<dbReference type="InterPro" id="IPR017438">
    <property type="entry name" value="ATP-NAD_kinase_N"/>
</dbReference>
<dbReference type="InterPro" id="IPR045540">
    <property type="entry name" value="YegS/DAGK_C"/>
</dbReference>
<dbReference type="Gene3D" id="2.60.200.40">
    <property type="match status" value="1"/>
</dbReference>
<organism evidence="14 15">
    <name type="scientific">Streptococcus ferus</name>
    <dbReference type="NCBI Taxonomy" id="1345"/>
    <lineage>
        <taxon>Bacteria</taxon>
        <taxon>Bacillati</taxon>
        <taxon>Bacillota</taxon>
        <taxon>Bacilli</taxon>
        <taxon>Lactobacillales</taxon>
        <taxon>Streptococcaceae</taxon>
        <taxon>Streptococcus</taxon>
    </lineage>
</organism>
<evidence type="ECO:0000256" key="11">
    <source>
        <dbReference type="ARBA" id="ARBA00023209"/>
    </source>
</evidence>
<keyword evidence="3" id="KW-0444">Lipid biosynthesis</keyword>
<comment type="cofactor">
    <cofactor evidence="1">
        <name>Mg(2+)</name>
        <dbReference type="ChEBI" id="CHEBI:18420"/>
    </cofactor>
</comment>
<evidence type="ECO:0000256" key="6">
    <source>
        <dbReference type="ARBA" id="ARBA00022741"/>
    </source>
</evidence>
<name>A0A2X3W638_9STRE</name>
<proteinExistence type="inferred from homology"/>
<dbReference type="OrthoDB" id="142078at2"/>
<dbReference type="InterPro" id="IPR050187">
    <property type="entry name" value="Lipid_Phosphate_FormReg"/>
</dbReference>